<dbReference type="InterPro" id="IPR001576">
    <property type="entry name" value="Phosphoglycerate_kinase"/>
</dbReference>
<dbReference type="InterPro" id="IPR015824">
    <property type="entry name" value="Phosphoglycerate_kinase_N"/>
</dbReference>
<dbReference type="EC" id="2.7.2.3" evidence="4"/>
<dbReference type="GO" id="GO:0004618">
    <property type="term" value="F:phosphoglycerate kinase activity"/>
    <property type="evidence" value="ECO:0007669"/>
    <property type="project" value="UniProtKB-EC"/>
</dbReference>
<keyword evidence="8" id="KW-0067">ATP-binding</keyword>
<dbReference type="SUPFAM" id="SSF53748">
    <property type="entry name" value="Phosphoglycerate kinase"/>
    <property type="match status" value="1"/>
</dbReference>
<evidence type="ECO:0000256" key="4">
    <source>
        <dbReference type="ARBA" id="ARBA00013061"/>
    </source>
</evidence>
<evidence type="ECO:0000256" key="6">
    <source>
        <dbReference type="ARBA" id="ARBA00022741"/>
    </source>
</evidence>
<dbReference type="AlphaFoldDB" id="A0A2W5KBQ1"/>
<dbReference type="InterPro" id="IPR036043">
    <property type="entry name" value="Phosphoglycerate_kinase_sf"/>
</dbReference>
<evidence type="ECO:0000313" key="10">
    <source>
        <dbReference type="Proteomes" id="UP000249577"/>
    </source>
</evidence>
<dbReference type="GO" id="GO:0043531">
    <property type="term" value="F:ADP binding"/>
    <property type="evidence" value="ECO:0007669"/>
    <property type="project" value="TreeGrafter"/>
</dbReference>
<evidence type="ECO:0000313" key="9">
    <source>
        <dbReference type="EMBL" id="PZQ12395.1"/>
    </source>
</evidence>
<keyword evidence="6" id="KW-0547">Nucleotide-binding</keyword>
<organism evidence="9 10">
    <name type="scientific">Ancylobacter novellus</name>
    <name type="common">Thiobacillus novellus</name>
    <dbReference type="NCBI Taxonomy" id="921"/>
    <lineage>
        <taxon>Bacteria</taxon>
        <taxon>Pseudomonadati</taxon>
        <taxon>Pseudomonadota</taxon>
        <taxon>Alphaproteobacteria</taxon>
        <taxon>Hyphomicrobiales</taxon>
        <taxon>Xanthobacteraceae</taxon>
        <taxon>Ancylobacter</taxon>
    </lineage>
</organism>
<proteinExistence type="inferred from homology"/>
<dbReference type="EMBL" id="QFPN01000009">
    <property type="protein sequence ID" value="PZQ12395.1"/>
    <property type="molecule type" value="Genomic_DNA"/>
</dbReference>
<keyword evidence="5" id="KW-0808">Transferase</keyword>
<comment type="subunit">
    <text evidence="3">Monomer.</text>
</comment>
<evidence type="ECO:0000256" key="7">
    <source>
        <dbReference type="ARBA" id="ARBA00022777"/>
    </source>
</evidence>
<comment type="caution">
    <text evidence="9">The sequence shown here is derived from an EMBL/GenBank/DDBJ whole genome shotgun (WGS) entry which is preliminary data.</text>
</comment>
<comment type="similarity">
    <text evidence="2">Belongs to the phosphoglycerate kinase family.</text>
</comment>
<evidence type="ECO:0000256" key="5">
    <source>
        <dbReference type="ARBA" id="ARBA00022679"/>
    </source>
</evidence>
<dbReference type="GO" id="GO:0006094">
    <property type="term" value="P:gluconeogenesis"/>
    <property type="evidence" value="ECO:0007669"/>
    <property type="project" value="TreeGrafter"/>
</dbReference>
<evidence type="ECO:0000256" key="1">
    <source>
        <dbReference type="ARBA" id="ARBA00000642"/>
    </source>
</evidence>
<dbReference type="PANTHER" id="PTHR11406:SF23">
    <property type="entry name" value="PHOSPHOGLYCERATE KINASE 1, CHLOROPLASTIC-RELATED"/>
    <property type="match status" value="1"/>
</dbReference>
<name>A0A2W5KBQ1_ANCNO</name>
<sequence>MDLEPSVLSGDASLARSVLVYLSSSECAEHRVRGDRPALGIVSGPASWAELQTLGQLIEHVDCVFVGGDLAAVLDPDRPVGSCAFDVDPELRRRAQQLRARMAWLGREMMFPVDLIVAARLEAGAAHHVVSVEACPPRAIVTDCGPASINQLFSRIRAAKAVVWTGLLGAFDLPPFCAGTAATARLVARLTCEGRLTSGAYGKSTAQAIHSLKLERDFTNVSSSTYRW</sequence>
<comment type="catalytic activity">
    <reaction evidence="1">
        <text>(2R)-3-phosphoglycerate + ATP = (2R)-3-phospho-glyceroyl phosphate + ADP</text>
        <dbReference type="Rhea" id="RHEA:14801"/>
        <dbReference type="ChEBI" id="CHEBI:30616"/>
        <dbReference type="ChEBI" id="CHEBI:57604"/>
        <dbReference type="ChEBI" id="CHEBI:58272"/>
        <dbReference type="ChEBI" id="CHEBI:456216"/>
        <dbReference type="EC" id="2.7.2.3"/>
    </reaction>
</comment>
<gene>
    <name evidence="9" type="primary">pgk</name>
    <name evidence="9" type="ORF">DI565_16355</name>
</gene>
<dbReference type="Pfam" id="PF00162">
    <property type="entry name" value="PGK"/>
    <property type="match status" value="1"/>
</dbReference>
<keyword evidence="7 9" id="KW-0418">Kinase</keyword>
<dbReference type="GO" id="GO:0006096">
    <property type="term" value="P:glycolytic process"/>
    <property type="evidence" value="ECO:0007669"/>
    <property type="project" value="InterPro"/>
</dbReference>
<dbReference type="Proteomes" id="UP000249577">
    <property type="component" value="Unassembled WGS sequence"/>
</dbReference>
<protein>
    <recommendedName>
        <fullName evidence="4">phosphoglycerate kinase</fullName>
        <ecNumber evidence="4">2.7.2.3</ecNumber>
    </recommendedName>
</protein>
<reference evidence="9 10" key="1">
    <citation type="submission" date="2017-08" db="EMBL/GenBank/DDBJ databases">
        <title>Infants hospitalized years apart are colonized by the same room-sourced microbial strains.</title>
        <authorList>
            <person name="Brooks B."/>
            <person name="Olm M.R."/>
            <person name="Firek B.A."/>
            <person name="Baker R."/>
            <person name="Thomas B.C."/>
            <person name="Morowitz M.J."/>
            <person name="Banfield J.F."/>
        </authorList>
    </citation>
    <scope>NUCLEOTIDE SEQUENCE [LARGE SCALE GENOMIC DNA]</scope>
    <source>
        <strain evidence="9">S2_005_003_R2_43</strain>
    </source>
</reference>
<dbReference type="Gene3D" id="3.40.50.1260">
    <property type="entry name" value="Phosphoglycerate kinase, N-terminal domain"/>
    <property type="match status" value="1"/>
</dbReference>
<evidence type="ECO:0000256" key="3">
    <source>
        <dbReference type="ARBA" id="ARBA00011245"/>
    </source>
</evidence>
<accession>A0A2W5KBQ1</accession>
<dbReference type="PANTHER" id="PTHR11406">
    <property type="entry name" value="PHOSPHOGLYCERATE KINASE"/>
    <property type="match status" value="1"/>
</dbReference>
<dbReference type="GO" id="GO:0005829">
    <property type="term" value="C:cytosol"/>
    <property type="evidence" value="ECO:0007669"/>
    <property type="project" value="TreeGrafter"/>
</dbReference>
<evidence type="ECO:0000256" key="8">
    <source>
        <dbReference type="ARBA" id="ARBA00022840"/>
    </source>
</evidence>
<dbReference type="GO" id="GO:0005524">
    <property type="term" value="F:ATP binding"/>
    <property type="evidence" value="ECO:0007669"/>
    <property type="project" value="UniProtKB-KW"/>
</dbReference>
<evidence type="ECO:0000256" key="2">
    <source>
        <dbReference type="ARBA" id="ARBA00008982"/>
    </source>
</evidence>